<reference evidence="3" key="1">
    <citation type="submission" date="2021-01" db="EMBL/GenBank/DDBJ databases">
        <title>Fulvivirga kasyanovii gen. nov., sp nov., a novel member of the phylum Bacteroidetes isolated from seawater in a mussel farm.</title>
        <authorList>
            <person name="Zhao L.-H."/>
            <person name="Wang Z.-J."/>
        </authorList>
    </citation>
    <scope>NUCLEOTIDE SEQUENCE</scope>
    <source>
        <strain evidence="3">29W222</strain>
    </source>
</reference>
<dbReference type="InterPro" id="IPR005804">
    <property type="entry name" value="FA_desaturase_dom"/>
</dbReference>
<dbReference type="GO" id="GO:0008610">
    <property type="term" value="P:lipid biosynthetic process"/>
    <property type="evidence" value="ECO:0007669"/>
    <property type="project" value="UniProtKB-ARBA"/>
</dbReference>
<keyword evidence="4" id="KW-1185">Reference proteome</keyword>
<evidence type="ECO:0000313" key="4">
    <source>
        <dbReference type="Proteomes" id="UP000614216"/>
    </source>
</evidence>
<dbReference type="AlphaFoldDB" id="A0A937G718"/>
<keyword evidence="1" id="KW-1133">Transmembrane helix</keyword>
<dbReference type="GO" id="GO:0016717">
    <property type="term" value="F:oxidoreductase activity, acting on paired donors, with oxidation of a pair of donors resulting in the reduction of molecular oxygen to two molecules of water"/>
    <property type="evidence" value="ECO:0007669"/>
    <property type="project" value="TreeGrafter"/>
</dbReference>
<dbReference type="RefSeq" id="WP_202859154.1">
    <property type="nucleotide sequence ID" value="NZ_JAEUGD010000067.1"/>
</dbReference>
<evidence type="ECO:0000313" key="3">
    <source>
        <dbReference type="EMBL" id="MBL6449606.1"/>
    </source>
</evidence>
<keyword evidence="1" id="KW-0812">Transmembrane</keyword>
<dbReference type="Pfam" id="PF00487">
    <property type="entry name" value="FA_desaturase"/>
    <property type="match status" value="1"/>
</dbReference>
<proteinExistence type="predicted"/>
<evidence type="ECO:0000256" key="1">
    <source>
        <dbReference type="SAM" id="Phobius"/>
    </source>
</evidence>
<keyword evidence="1" id="KW-0472">Membrane</keyword>
<dbReference type="GO" id="GO:0016020">
    <property type="term" value="C:membrane"/>
    <property type="evidence" value="ECO:0007669"/>
    <property type="project" value="TreeGrafter"/>
</dbReference>
<feature type="transmembrane region" description="Helical" evidence="1">
    <location>
        <begin position="92"/>
        <end position="109"/>
    </location>
</feature>
<evidence type="ECO:0000259" key="2">
    <source>
        <dbReference type="Pfam" id="PF00487"/>
    </source>
</evidence>
<dbReference type="EMBL" id="JAEUGD010000067">
    <property type="protein sequence ID" value="MBL6449606.1"/>
    <property type="molecule type" value="Genomic_DNA"/>
</dbReference>
<dbReference type="PANTHER" id="PTHR19353:SF19">
    <property type="entry name" value="DELTA(5) FATTY ACID DESATURASE C-RELATED"/>
    <property type="match status" value="1"/>
</dbReference>
<feature type="transmembrane region" description="Helical" evidence="1">
    <location>
        <begin position="29"/>
        <end position="48"/>
    </location>
</feature>
<dbReference type="PANTHER" id="PTHR19353">
    <property type="entry name" value="FATTY ACID DESATURASE 2"/>
    <property type="match status" value="1"/>
</dbReference>
<gene>
    <name evidence="3" type="ORF">JMN32_25065</name>
</gene>
<protein>
    <submittedName>
        <fullName evidence="3">Fatty acid desaturase family protein</fullName>
    </submittedName>
</protein>
<dbReference type="InterPro" id="IPR012171">
    <property type="entry name" value="Fatty_acid_desaturase"/>
</dbReference>
<dbReference type="CDD" id="cd03510">
    <property type="entry name" value="Rhizobitoxine-FADS-like"/>
    <property type="match status" value="1"/>
</dbReference>
<name>A0A937G718_9BACT</name>
<accession>A0A937G718</accession>
<feature type="transmembrane region" description="Helical" evidence="1">
    <location>
        <begin position="194"/>
        <end position="211"/>
    </location>
</feature>
<dbReference type="Proteomes" id="UP000614216">
    <property type="component" value="Unassembled WGS sequence"/>
</dbReference>
<feature type="domain" description="Fatty acid desaturase" evidence="2">
    <location>
        <begin position="54"/>
        <end position="301"/>
    </location>
</feature>
<organism evidence="3 4">
    <name type="scientific">Fulvivirga marina</name>
    <dbReference type="NCBI Taxonomy" id="2494733"/>
    <lineage>
        <taxon>Bacteria</taxon>
        <taxon>Pseudomonadati</taxon>
        <taxon>Bacteroidota</taxon>
        <taxon>Cytophagia</taxon>
        <taxon>Cytophagales</taxon>
        <taxon>Fulvivirgaceae</taxon>
        <taxon>Fulvivirga</taxon>
    </lineage>
</organism>
<sequence>METLQQIEPINISKSILREVQKLRGANKYSGLLIVLFNYLLIAFSVIICVQFSYWFYPISLIIIGSVQRVFANLLHEASHGLLSSNKRLNQILGTYFTSFLICHLLIPYKQTHLRGHHPYCGDEEKDPDYNFQIACGLYDTKEGYRMFFIKNIVLSIIGYRTIEYIRYIYRDRIFFDTSHLSAERARKFRRERLQFFITWAVVFATVILAGVLLEFFLFWIIPLFTSYVTIGWLAEMAEHYPLPESEKSELLLTRNRHGNMIENFIFGRHGDRYHLVHHLCPSIPCYKLREAHEVLRKDANYREWDNIWGGIFSRSKSKTETLLSYTKKYRKWEGGEPGISFGLHMLDEYRGLVNEGELR</sequence>
<comment type="caution">
    <text evidence="3">The sequence shown here is derived from an EMBL/GenBank/DDBJ whole genome shotgun (WGS) entry which is preliminary data.</text>
</comment>